<comment type="subcellular location">
    <subcellularLocation>
        <location evidence="1">Cell membrane</location>
        <topology evidence="1">Multi-pass membrane protein</topology>
    </subcellularLocation>
</comment>
<evidence type="ECO:0000256" key="3">
    <source>
        <dbReference type="ARBA" id="ARBA00022692"/>
    </source>
</evidence>
<proteinExistence type="predicted"/>
<dbReference type="InterPro" id="IPR025383">
    <property type="entry name" value="MrpA_C/MbhD"/>
</dbReference>
<keyword evidence="2" id="KW-1003">Cell membrane</keyword>
<feature type="compositionally biased region" description="Pro residues" evidence="6">
    <location>
        <begin position="236"/>
        <end position="247"/>
    </location>
</feature>
<feature type="transmembrane region" description="Helical" evidence="7">
    <location>
        <begin position="55"/>
        <end position="73"/>
    </location>
</feature>
<dbReference type="STRING" id="317619.GCA_000332315_04183"/>
<reference evidence="9" key="1">
    <citation type="submission" date="2012-04" db="EMBL/GenBank/DDBJ databases">
        <authorList>
            <person name="Borisov I.G."/>
            <person name="Ivanikova N.V."/>
            <person name="Pinevich A.V."/>
        </authorList>
    </citation>
    <scope>NUCLEOTIDE SEQUENCE</scope>
    <source>
        <strain evidence="9">CALU 1027</strain>
    </source>
</reference>
<feature type="region of interest" description="Disordered" evidence="6">
    <location>
        <begin position="104"/>
        <end position="129"/>
    </location>
</feature>
<keyword evidence="4 7" id="KW-1133">Transmembrane helix</keyword>
<sequence length="247" mass="25998">MANDQLYIGAIVVLLPLTAILLVTQVNPYHALVVRGILGAIAALVYALFGAADVALTEALVGTLLSITLYAVAVRSSLSLRLGVLAPLLDQPLPGRVPGPSLDERLGLVKSPPDSHSGESESAAAGSMAEADRPHPLAPLLAPLRSAIAPHHLRLELVSYPNLQALEQALHTKEVHGICGLLVPPLPGTVPLPYRLQIRVPRLRDLLQAALPPSLAQVTGVLDLDPDLPDDRQTPPQTPSPIPNPEA</sequence>
<dbReference type="Pfam" id="PF13244">
    <property type="entry name" value="MbhD"/>
    <property type="match status" value="1"/>
</dbReference>
<keyword evidence="3 7" id="KW-0812">Transmembrane</keyword>
<comment type="caution">
    <text evidence="9">The sequence shown here is derived from an EMBL/GenBank/DDBJ whole genome shotgun (WGS) entry which is preliminary data.</text>
</comment>
<feature type="transmembrane region" description="Helical" evidence="7">
    <location>
        <begin position="6"/>
        <end position="24"/>
    </location>
</feature>
<evidence type="ECO:0000256" key="1">
    <source>
        <dbReference type="ARBA" id="ARBA00004651"/>
    </source>
</evidence>
<evidence type="ECO:0000256" key="4">
    <source>
        <dbReference type="ARBA" id="ARBA00022989"/>
    </source>
</evidence>
<evidence type="ECO:0000313" key="10">
    <source>
        <dbReference type="Proteomes" id="UP000034681"/>
    </source>
</evidence>
<accession>A0A0M2PZ41</accession>
<keyword evidence="10" id="KW-1185">Reference proteome</keyword>
<feature type="compositionally biased region" description="Low complexity" evidence="6">
    <location>
        <begin position="120"/>
        <end position="129"/>
    </location>
</feature>
<organism evidence="9 10">
    <name type="scientific">Prochlorothrix hollandica PCC 9006 = CALU 1027</name>
    <dbReference type="NCBI Taxonomy" id="317619"/>
    <lineage>
        <taxon>Bacteria</taxon>
        <taxon>Bacillati</taxon>
        <taxon>Cyanobacteriota</taxon>
        <taxon>Cyanophyceae</taxon>
        <taxon>Prochlorotrichales</taxon>
        <taxon>Prochlorotrichaceae</taxon>
        <taxon>Prochlorothrix</taxon>
    </lineage>
</organism>
<evidence type="ECO:0000256" key="5">
    <source>
        <dbReference type="ARBA" id="ARBA00023136"/>
    </source>
</evidence>
<dbReference type="GO" id="GO:0005886">
    <property type="term" value="C:plasma membrane"/>
    <property type="evidence" value="ECO:0007669"/>
    <property type="project" value="UniProtKB-SubCell"/>
</dbReference>
<evidence type="ECO:0000313" key="9">
    <source>
        <dbReference type="EMBL" id="KKJ01716.1"/>
    </source>
</evidence>
<evidence type="ECO:0000259" key="8">
    <source>
        <dbReference type="Pfam" id="PF13244"/>
    </source>
</evidence>
<evidence type="ECO:0000256" key="7">
    <source>
        <dbReference type="SAM" id="Phobius"/>
    </source>
</evidence>
<dbReference type="EMBL" id="AJTX02000002">
    <property type="protein sequence ID" value="KKJ01716.1"/>
    <property type="molecule type" value="Genomic_DNA"/>
</dbReference>
<evidence type="ECO:0000256" key="6">
    <source>
        <dbReference type="SAM" id="MobiDB-lite"/>
    </source>
</evidence>
<evidence type="ECO:0000256" key="2">
    <source>
        <dbReference type="ARBA" id="ARBA00022475"/>
    </source>
</evidence>
<feature type="domain" description="MrpA C-terminal/MbhD" evidence="8">
    <location>
        <begin position="13"/>
        <end position="76"/>
    </location>
</feature>
<dbReference type="AlphaFoldDB" id="A0A0M2PZ41"/>
<name>A0A0M2PZ41_PROHO</name>
<keyword evidence="5 7" id="KW-0472">Membrane</keyword>
<gene>
    <name evidence="9" type="ORF">PROH_04505</name>
</gene>
<feature type="region of interest" description="Disordered" evidence="6">
    <location>
        <begin position="221"/>
        <end position="247"/>
    </location>
</feature>
<feature type="transmembrane region" description="Helical" evidence="7">
    <location>
        <begin position="31"/>
        <end position="49"/>
    </location>
</feature>
<dbReference type="Proteomes" id="UP000034681">
    <property type="component" value="Unassembled WGS sequence"/>
</dbReference>
<protein>
    <recommendedName>
        <fullName evidence="8">MrpA C-terminal/MbhD domain-containing protein</fullName>
    </recommendedName>
</protein>
<dbReference type="eggNOG" id="COG1563">
    <property type="taxonomic scope" value="Bacteria"/>
</dbReference>